<name>A0A1C3ELN7_9GAMM</name>
<evidence type="ECO:0000313" key="10">
    <source>
        <dbReference type="EMBL" id="ODA34157.1"/>
    </source>
</evidence>
<comment type="caution">
    <text evidence="10">The sequence shown here is derived from an EMBL/GenBank/DDBJ whole genome shotgun (WGS) entry which is preliminary data.</text>
</comment>
<evidence type="ECO:0000256" key="5">
    <source>
        <dbReference type="ARBA" id="ARBA00022777"/>
    </source>
</evidence>
<evidence type="ECO:0000256" key="3">
    <source>
        <dbReference type="ARBA" id="ARBA00022679"/>
    </source>
</evidence>
<dbReference type="InterPro" id="IPR027417">
    <property type="entry name" value="P-loop_NTPase"/>
</dbReference>
<keyword evidence="7" id="KW-0829">Tyrosine-protein kinase</keyword>
<dbReference type="InterPro" id="IPR005702">
    <property type="entry name" value="Wzc-like_C"/>
</dbReference>
<dbReference type="Gene3D" id="3.40.50.300">
    <property type="entry name" value="P-loop containing nucleotide triphosphate hydrolases"/>
    <property type="match status" value="1"/>
</dbReference>
<feature type="domain" description="AAA" evidence="9">
    <location>
        <begin position="54"/>
        <end position="175"/>
    </location>
</feature>
<protein>
    <recommendedName>
        <fullName evidence="2">non-specific protein-tyrosine kinase</fullName>
        <ecNumber evidence="2">2.7.10.2</ecNumber>
    </recommendedName>
</protein>
<dbReference type="EC" id="2.7.10.2" evidence="2"/>
<proteinExistence type="inferred from homology"/>
<dbReference type="CDD" id="cd05387">
    <property type="entry name" value="BY-kinase"/>
    <property type="match status" value="1"/>
</dbReference>
<keyword evidence="6" id="KW-0067">ATP-binding</keyword>
<keyword evidence="4" id="KW-0547">Nucleotide-binding</keyword>
<evidence type="ECO:0000313" key="11">
    <source>
        <dbReference type="Proteomes" id="UP000094936"/>
    </source>
</evidence>
<comment type="similarity">
    <text evidence="1">Belongs to the CpsD/CapB family.</text>
</comment>
<evidence type="ECO:0000256" key="1">
    <source>
        <dbReference type="ARBA" id="ARBA00007316"/>
    </source>
</evidence>
<organism evidence="10 11">
    <name type="scientific">Veronia pacifica</name>
    <dbReference type="NCBI Taxonomy" id="1080227"/>
    <lineage>
        <taxon>Bacteria</taxon>
        <taxon>Pseudomonadati</taxon>
        <taxon>Pseudomonadota</taxon>
        <taxon>Gammaproteobacteria</taxon>
        <taxon>Vibrionales</taxon>
        <taxon>Vibrionaceae</taxon>
        <taxon>Veronia</taxon>
    </lineage>
</organism>
<dbReference type="PANTHER" id="PTHR32309:SF13">
    <property type="entry name" value="FERRIC ENTEROBACTIN TRANSPORT PROTEIN FEPE"/>
    <property type="match status" value="1"/>
</dbReference>
<evidence type="ECO:0000256" key="4">
    <source>
        <dbReference type="ARBA" id="ARBA00022741"/>
    </source>
</evidence>
<dbReference type="PANTHER" id="PTHR32309">
    <property type="entry name" value="TYROSINE-PROTEIN KINASE"/>
    <property type="match status" value="1"/>
</dbReference>
<keyword evidence="11" id="KW-1185">Reference proteome</keyword>
<dbReference type="GO" id="GO:0004715">
    <property type="term" value="F:non-membrane spanning protein tyrosine kinase activity"/>
    <property type="evidence" value="ECO:0007669"/>
    <property type="project" value="UniProtKB-EC"/>
</dbReference>
<dbReference type="AlphaFoldDB" id="A0A1C3ELN7"/>
<dbReference type="NCBIfam" id="TIGR01007">
    <property type="entry name" value="eps_fam"/>
    <property type="match status" value="1"/>
</dbReference>
<dbReference type="Proteomes" id="UP000094936">
    <property type="component" value="Unassembled WGS sequence"/>
</dbReference>
<evidence type="ECO:0000256" key="7">
    <source>
        <dbReference type="ARBA" id="ARBA00023137"/>
    </source>
</evidence>
<reference evidence="10 11" key="1">
    <citation type="submission" date="2016-05" db="EMBL/GenBank/DDBJ databases">
        <title>Genomic Taxonomy of the Vibrionaceae.</title>
        <authorList>
            <person name="Gomez-Gil B."/>
            <person name="Enciso-Ibarra J."/>
        </authorList>
    </citation>
    <scope>NUCLEOTIDE SEQUENCE [LARGE SCALE GENOMIC DNA]</scope>
    <source>
        <strain evidence="10 11">CAIM 1920</strain>
    </source>
</reference>
<comment type="catalytic activity">
    <reaction evidence="8">
        <text>L-tyrosyl-[protein] + ATP = O-phospho-L-tyrosyl-[protein] + ADP + H(+)</text>
        <dbReference type="Rhea" id="RHEA:10596"/>
        <dbReference type="Rhea" id="RHEA-COMP:10136"/>
        <dbReference type="Rhea" id="RHEA-COMP:20101"/>
        <dbReference type="ChEBI" id="CHEBI:15378"/>
        <dbReference type="ChEBI" id="CHEBI:30616"/>
        <dbReference type="ChEBI" id="CHEBI:46858"/>
        <dbReference type="ChEBI" id="CHEBI:61978"/>
        <dbReference type="ChEBI" id="CHEBI:456216"/>
        <dbReference type="EC" id="2.7.10.2"/>
    </reaction>
</comment>
<sequence>MFHLGVLPKITGPTFTNRPIDHTLFSREDDVGFISAIRTIAAKLECHLTAHRRKVIAVTSARPSEGKSTTAMTLAQSLSESEKTLLIDADLRMSTLGMRFGLRHQAPGLTEVLLSERSDDELIQPTLKPNLDLLPAGRLSEMPSSLITSTAFTHLINVLQRRYDKIVIDTPPLHSVNDSLHLGKLAGGLLLVNKAGSKGPQILPEVIDCLKHHDIGIDGIVINQLSNSPEMESTYNNDLPLMAG</sequence>
<dbReference type="Pfam" id="PF13614">
    <property type="entry name" value="AAA_31"/>
    <property type="match status" value="1"/>
</dbReference>
<evidence type="ECO:0000256" key="2">
    <source>
        <dbReference type="ARBA" id="ARBA00011903"/>
    </source>
</evidence>
<dbReference type="STRING" id="1080227.A8L45_07710"/>
<evidence type="ECO:0000256" key="6">
    <source>
        <dbReference type="ARBA" id="ARBA00022840"/>
    </source>
</evidence>
<dbReference type="EMBL" id="LYBM01000010">
    <property type="protein sequence ID" value="ODA34157.1"/>
    <property type="molecule type" value="Genomic_DNA"/>
</dbReference>
<evidence type="ECO:0000256" key="8">
    <source>
        <dbReference type="ARBA" id="ARBA00051245"/>
    </source>
</evidence>
<keyword evidence="3" id="KW-0808">Transferase</keyword>
<evidence type="ECO:0000259" key="9">
    <source>
        <dbReference type="Pfam" id="PF13614"/>
    </source>
</evidence>
<dbReference type="GO" id="GO:0005886">
    <property type="term" value="C:plasma membrane"/>
    <property type="evidence" value="ECO:0007669"/>
    <property type="project" value="TreeGrafter"/>
</dbReference>
<keyword evidence="5" id="KW-0418">Kinase</keyword>
<dbReference type="GO" id="GO:0005524">
    <property type="term" value="F:ATP binding"/>
    <property type="evidence" value="ECO:0007669"/>
    <property type="project" value="UniProtKB-KW"/>
</dbReference>
<dbReference type="InterPro" id="IPR025669">
    <property type="entry name" value="AAA_dom"/>
</dbReference>
<dbReference type="SUPFAM" id="SSF52540">
    <property type="entry name" value="P-loop containing nucleoside triphosphate hydrolases"/>
    <property type="match status" value="1"/>
</dbReference>
<gene>
    <name evidence="10" type="ORF">A8L45_07710</name>
</gene>
<dbReference type="InterPro" id="IPR050445">
    <property type="entry name" value="Bact_polysacc_biosynth/exp"/>
</dbReference>
<accession>A0A1C3ELN7</accession>